<evidence type="ECO:0000256" key="1">
    <source>
        <dbReference type="SAM" id="Phobius"/>
    </source>
</evidence>
<evidence type="ECO:0000313" key="3">
    <source>
        <dbReference type="Proteomes" id="UP000813385"/>
    </source>
</evidence>
<organism evidence="2 3">
    <name type="scientific">Plectosphaerella cucumerina</name>
    <dbReference type="NCBI Taxonomy" id="40658"/>
    <lineage>
        <taxon>Eukaryota</taxon>
        <taxon>Fungi</taxon>
        <taxon>Dikarya</taxon>
        <taxon>Ascomycota</taxon>
        <taxon>Pezizomycotina</taxon>
        <taxon>Sordariomycetes</taxon>
        <taxon>Hypocreomycetidae</taxon>
        <taxon>Glomerellales</taxon>
        <taxon>Plectosphaerellaceae</taxon>
        <taxon>Plectosphaerella</taxon>
    </lineage>
</organism>
<accession>A0A8K0X5E7</accession>
<keyword evidence="3" id="KW-1185">Reference proteome</keyword>
<feature type="transmembrane region" description="Helical" evidence="1">
    <location>
        <begin position="80"/>
        <end position="105"/>
    </location>
</feature>
<dbReference type="Proteomes" id="UP000813385">
    <property type="component" value="Unassembled WGS sequence"/>
</dbReference>
<name>A0A8K0X5E7_9PEZI</name>
<keyword evidence="1" id="KW-0812">Transmembrane</keyword>
<dbReference type="OrthoDB" id="5279542at2759"/>
<reference evidence="2" key="1">
    <citation type="journal article" date="2021" name="Nat. Commun.">
        <title>Genetic determinants of endophytism in the Arabidopsis root mycobiome.</title>
        <authorList>
            <person name="Mesny F."/>
            <person name="Miyauchi S."/>
            <person name="Thiergart T."/>
            <person name="Pickel B."/>
            <person name="Atanasova L."/>
            <person name="Karlsson M."/>
            <person name="Huettel B."/>
            <person name="Barry K.W."/>
            <person name="Haridas S."/>
            <person name="Chen C."/>
            <person name="Bauer D."/>
            <person name="Andreopoulos W."/>
            <person name="Pangilinan J."/>
            <person name="LaButti K."/>
            <person name="Riley R."/>
            <person name="Lipzen A."/>
            <person name="Clum A."/>
            <person name="Drula E."/>
            <person name="Henrissat B."/>
            <person name="Kohler A."/>
            <person name="Grigoriev I.V."/>
            <person name="Martin F.M."/>
            <person name="Hacquard S."/>
        </authorList>
    </citation>
    <scope>NUCLEOTIDE SEQUENCE</scope>
    <source>
        <strain evidence="2">MPI-CAGE-AT-0016</strain>
    </source>
</reference>
<keyword evidence="1" id="KW-1133">Transmembrane helix</keyword>
<sequence>MADGSRLHRRHAALAASASNDTNGDVSSRRGDLAMAIPHHRSMYLTGFIMRVISVTISATIIGVIASSDGFFHWEDRLTAYWAYGAPTASMALLWCLIDITVLLIKDRGLAWRQSDRRQKRRRRSPGSAFCWGRPGAHVCVHLAIWLVSLVLGAMLWMNWFMALEDDHYGAWETINLGNGTYLSGDHIETNDAERLWIVPALQIPLTFIHFVLFVLACIATDDRIRGYSDIVFVPKDNGTGDIVTALPSALWSLFTPLRLPSAVSVNQYVRFVPVEDGTVRVARDSGQREP</sequence>
<feature type="transmembrane region" description="Helical" evidence="1">
    <location>
        <begin position="126"/>
        <end position="157"/>
    </location>
</feature>
<feature type="transmembrane region" description="Helical" evidence="1">
    <location>
        <begin position="197"/>
        <end position="219"/>
    </location>
</feature>
<dbReference type="AlphaFoldDB" id="A0A8K0X5E7"/>
<protein>
    <submittedName>
        <fullName evidence="2">Uncharacterized protein</fullName>
    </submittedName>
</protein>
<gene>
    <name evidence="2" type="ORF">B0T11DRAFT_87042</name>
</gene>
<feature type="transmembrane region" description="Helical" evidence="1">
    <location>
        <begin position="48"/>
        <end position="68"/>
    </location>
</feature>
<evidence type="ECO:0000313" key="2">
    <source>
        <dbReference type="EMBL" id="KAH7362730.1"/>
    </source>
</evidence>
<dbReference type="EMBL" id="JAGPXD010000003">
    <property type="protein sequence ID" value="KAH7362730.1"/>
    <property type="molecule type" value="Genomic_DNA"/>
</dbReference>
<keyword evidence="1" id="KW-0472">Membrane</keyword>
<comment type="caution">
    <text evidence="2">The sequence shown here is derived from an EMBL/GenBank/DDBJ whole genome shotgun (WGS) entry which is preliminary data.</text>
</comment>
<proteinExistence type="predicted"/>